<evidence type="ECO:0000256" key="9">
    <source>
        <dbReference type="SAM" id="Phobius"/>
    </source>
</evidence>
<evidence type="ECO:0000256" key="1">
    <source>
        <dbReference type="ARBA" id="ARBA00004141"/>
    </source>
</evidence>
<feature type="compositionally biased region" description="Acidic residues" evidence="8">
    <location>
        <begin position="320"/>
        <end position="329"/>
    </location>
</feature>
<dbReference type="SMART" id="SM00744">
    <property type="entry name" value="RINGv"/>
    <property type="match status" value="1"/>
</dbReference>
<evidence type="ECO:0000256" key="7">
    <source>
        <dbReference type="ARBA" id="ARBA00023136"/>
    </source>
</evidence>
<dbReference type="EMBL" id="KB469301">
    <property type="protein sequence ID" value="EPQ55892.1"/>
    <property type="molecule type" value="Genomic_DNA"/>
</dbReference>
<evidence type="ECO:0000256" key="8">
    <source>
        <dbReference type="SAM" id="MobiDB-lite"/>
    </source>
</evidence>
<keyword evidence="4" id="KW-0863">Zinc-finger</keyword>
<keyword evidence="12" id="KW-1185">Reference proteome</keyword>
<comment type="subcellular location">
    <subcellularLocation>
        <location evidence="1">Membrane</location>
        <topology evidence="1">Multi-pass membrane protein</topology>
    </subcellularLocation>
</comment>
<feature type="region of interest" description="Disordered" evidence="8">
    <location>
        <begin position="299"/>
        <end position="337"/>
    </location>
</feature>
<dbReference type="KEGG" id="gtr:GLOTRDRAFT_76123"/>
<reference evidence="11 12" key="1">
    <citation type="journal article" date="2012" name="Science">
        <title>The Paleozoic origin of enzymatic lignin decomposition reconstructed from 31 fungal genomes.</title>
        <authorList>
            <person name="Floudas D."/>
            <person name="Binder M."/>
            <person name="Riley R."/>
            <person name="Barry K."/>
            <person name="Blanchette R.A."/>
            <person name="Henrissat B."/>
            <person name="Martinez A.T."/>
            <person name="Otillar R."/>
            <person name="Spatafora J.W."/>
            <person name="Yadav J.S."/>
            <person name="Aerts A."/>
            <person name="Benoit I."/>
            <person name="Boyd A."/>
            <person name="Carlson A."/>
            <person name="Copeland A."/>
            <person name="Coutinho P.M."/>
            <person name="de Vries R.P."/>
            <person name="Ferreira P."/>
            <person name="Findley K."/>
            <person name="Foster B."/>
            <person name="Gaskell J."/>
            <person name="Glotzer D."/>
            <person name="Gorecki P."/>
            <person name="Heitman J."/>
            <person name="Hesse C."/>
            <person name="Hori C."/>
            <person name="Igarashi K."/>
            <person name="Jurgens J.A."/>
            <person name="Kallen N."/>
            <person name="Kersten P."/>
            <person name="Kohler A."/>
            <person name="Kuees U."/>
            <person name="Kumar T.K.A."/>
            <person name="Kuo A."/>
            <person name="LaButti K."/>
            <person name="Larrondo L.F."/>
            <person name="Lindquist E."/>
            <person name="Ling A."/>
            <person name="Lombard V."/>
            <person name="Lucas S."/>
            <person name="Lundell T."/>
            <person name="Martin R."/>
            <person name="McLaughlin D.J."/>
            <person name="Morgenstern I."/>
            <person name="Morin E."/>
            <person name="Murat C."/>
            <person name="Nagy L.G."/>
            <person name="Nolan M."/>
            <person name="Ohm R.A."/>
            <person name="Patyshakuliyeva A."/>
            <person name="Rokas A."/>
            <person name="Ruiz-Duenas F.J."/>
            <person name="Sabat G."/>
            <person name="Salamov A."/>
            <person name="Samejima M."/>
            <person name="Schmutz J."/>
            <person name="Slot J.C."/>
            <person name="St John F."/>
            <person name="Stenlid J."/>
            <person name="Sun H."/>
            <person name="Sun S."/>
            <person name="Syed K."/>
            <person name="Tsang A."/>
            <person name="Wiebenga A."/>
            <person name="Young D."/>
            <person name="Pisabarro A."/>
            <person name="Eastwood D.C."/>
            <person name="Martin F."/>
            <person name="Cullen D."/>
            <person name="Grigoriev I.V."/>
            <person name="Hibbett D.S."/>
        </authorList>
    </citation>
    <scope>NUCLEOTIDE SEQUENCE [LARGE SCALE GENOMIC DNA]</scope>
    <source>
        <strain evidence="11 12">ATCC 11539</strain>
    </source>
</reference>
<dbReference type="eggNOG" id="KOG3053">
    <property type="taxonomic scope" value="Eukaryota"/>
</dbReference>
<organism evidence="11 12">
    <name type="scientific">Gloeophyllum trabeum (strain ATCC 11539 / FP-39264 / Madison 617)</name>
    <name type="common">Brown rot fungus</name>
    <dbReference type="NCBI Taxonomy" id="670483"/>
    <lineage>
        <taxon>Eukaryota</taxon>
        <taxon>Fungi</taxon>
        <taxon>Dikarya</taxon>
        <taxon>Basidiomycota</taxon>
        <taxon>Agaricomycotina</taxon>
        <taxon>Agaricomycetes</taxon>
        <taxon>Gloeophyllales</taxon>
        <taxon>Gloeophyllaceae</taxon>
        <taxon>Gloeophyllum</taxon>
    </lineage>
</organism>
<gene>
    <name evidence="11" type="ORF">GLOTRDRAFT_76123</name>
</gene>
<feature type="transmembrane region" description="Helical" evidence="9">
    <location>
        <begin position="107"/>
        <end position="127"/>
    </location>
</feature>
<dbReference type="GO" id="GO:0008270">
    <property type="term" value="F:zinc ion binding"/>
    <property type="evidence" value="ECO:0007669"/>
    <property type="project" value="UniProtKB-KW"/>
</dbReference>
<evidence type="ECO:0000313" key="11">
    <source>
        <dbReference type="EMBL" id="EPQ55892.1"/>
    </source>
</evidence>
<proteinExistence type="predicted"/>
<dbReference type="SUPFAM" id="SSF57850">
    <property type="entry name" value="RING/U-box"/>
    <property type="match status" value="1"/>
</dbReference>
<dbReference type="PANTHER" id="PTHR46283">
    <property type="entry name" value="E3 UBIQUITIN-PROTEIN LIGASE MARCH5"/>
    <property type="match status" value="1"/>
</dbReference>
<dbReference type="AlphaFoldDB" id="S7Q8N4"/>
<dbReference type="Gene3D" id="3.30.40.10">
    <property type="entry name" value="Zinc/RING finger domain, C3HC4 (zinc finger)"/>
    <property type="match status" value="1"/>
</dbReference>
<dbReference type="OMA" id="DFDLWPP"/>
<evidence type="ECO:0000256" key="4">
    <source>
        <dbReference type="ARBA" id="ARBA00022771"/>
    </source>
</evidence>
<evidence type="ECO:0000313" key="12">
    <source>
        <dbReference type="Proteomes" id="UP000030669"/>
    </source>
</evidence>
<keyword evidence="2 9" id="KW-0812">Transmembrane</keyword>
<dbReference type="InterPro" id="IPR013083">
    <property type="entry name" value="Znf_RING/FYVE/PHD"/>
</dbReference>
<dbReference type="RefSeq" id="XP_007865914.1">
    <property type="nucleotide sequence ID" value="XM_007867723.1"/>
</dbReference>
<accession>S7Q8N4</accession>
<dbReference type="Pfam" id="PF12906">
    <property type="entry name" value="RINGv"/>
    <property type="match status" value="1"/>
</dbReference>
<evidence type="ECO:0000256" key="5">
    <source>
        <dbReference type="ARBA" id="ARBA00022833"/>
    </source>
</evidence>
<dbReference type="InterPro" id="IPR011016">
    <property type="entry name" value="Znf_RING-CH"/>
</dbReference>
<dbReference type="Proteomes" id="UP000030669">
    <property type="component" value="Unassembled WGS sequence"/>
</dbReference>
<evidence type="ECO:0000259" key="10">
    <source>
        <dbReference type="PROSITE" id="PS51292"/>
    </source>
</evidence>
<keyword evidence="3" id="KW-0479">Metal-binding</keyword>
<dbReference type="STRING" id="670483.S7Q8N4"/>
<keyword evidence="5" id="KW-0862">Zinc</keyword>
<evidence type="ECO:0000256" key="3">
    <source>
        <dbReference type="ARBA" id="ARBA00022723"/>
    </source>
</evidence>
<sequence length="487" mass="54910">MAEAARVPGVDDLRVKLCYICREEEQYDQPESQQNKSVWVHPCNCTLVAHESCLLEWIKTAQQNPARAENALKCPQCGAEYELESNNPPLLRLMEAVNKLLTMGGRIVMAVNLSTVLVAFGSGLYVVSTAYGLHAMQEFLGKEMFDHLITDDPGKWPLHAWFNLPMIPLTLILSRTSLTETTLTATIPLFITWAITKPVQTDGAPLFRPAPDTDYFPLAPNQEGFLSWPPGPVLSIFLWLGVKSLYRRCWNRFCHYVLDTQPARAPDGRRMRRFLWDFDEGGAGPLRLRIAANVLGERRREGQVQAGQQHADAQQRDGGNEDGDAEENDNQPTARYTSSSIGRLIGGALMIPTISNRMGTLLYRLSQHSSLLRKFLGVKPPMSVGLRITSAISPAFYKLTPAQQVTTFSWAVLRVIMHGTRSWNEMDPVWFRNTIGLGLFVVAKDCAELFYAWLSKRELESRHVKTRPFRGIDARELDLIRPQRITT</sequence>
<keyword evidence="6 9" id="KW-1133">Transmembrane helix</keyword>
<protein>
    <recommendedName>
        <fullName evidence="10">RING-CH-type domain-containing protein</fullName>
    </recommendedName>
</protein>
<feature type="domain" description="RING-CH-type" evidence="10">
    <location>
        <begin position="10"/>
        <end position="84"/>
    </location>
</feature>
<keyword evidence="7 9" id="KW-0472">Membrane</keyword>
<dbReference type="OrthoDB" id="5817083at2759"/>
<dbReference type="PROSITE" id="PS51292">
    <property type="entry name" value="ZF_RING_CH"/>
    <property type="match status" value="1"/>
</dbReference>
<evidence type="ECO:0000256" key="2">
    <source>
        <dbReference type="ARBA" id="ARBA00022692"/>
    </source>
</evidence>
<evidence type="ECO:0000256" key="6">
    <source>
        <dbReference type="ARBA" id="ARBA00022989"/>
    </source>
</evidence>
<dbReference type="GO" id="GO:0016020">
    <property type="term" value="C:membrane"/>
    <property type="evidence" value="ECO:0007669"/>
    <property type="project" value="UniProtKB-SubCell"/>
</dbReference>
<dbReference type="GeneID" id="19308571"/>
<name>S7Q8N4_GLOTA</name>
<dbReference type="HOGENOM" id="CLU_547413_0_0_1"/>